<feature type="region of interest" description="Disordered" evidence="1">
    <location>
        <begin position="1"/>
        <end position="32"/>
    </location>
</feature>
<evidence type="ECO:0000313" key="4">
    <source>
        <dbReference type="Proteomes" id="UP001592529"/>
    </source>
</evidence>
<protein>
    <submittedName>
        <fullName evidence="2">Uncharacterized protein</fullName>
    </submittedName>
</protein>
<evidence type="ECO:0000313" key="5">
    <source>
        <dbReference type="Proteomes" id="UP001592530"/>
    </source>
</evidence>
<dbReference type="RefSeq" id="WP_380528106.1">
    <property type="nucleotide sequence ID" value="NZ_JBHEZY010000024.1"/>
</dbReference>
<dbReference type="Proteomes" id="UP001592529">
    <property type="component" value="Unassembled WGS sequence"/>
</dbReference>
<evidence type="ECO:0000313" key="3">
    <source>
        <dbReference type="EMBL" id="MFC1436067.1"/>
    </source>
</evidence>
<dbReference type="EMBL" id="JBHEZY010000024">
    <property type="protein sequence ID" value="MFC1436067.1"/>
    <property type="molecule type" value="Genomic_DNA"/>
</dbReference>
<keyword evidence="4" id="KW-1185">Reference proteome</keyword>
<gene>
    <name evidence="2" type="ORF">ACEZCY_36125</name>
    <name evidence="3" type="ORF">ACEZDB_36080</name>
</gene>
<comment type="caution">
    <text evidence="2">The sequence shown here is derived from an EMBL/GenBank/DDBJ whole genome shotgun (WGS) entry which is preliminary data.</text>
</comment>
<evidence type="ECO:0000313" key="2">
    <source>
        <dbReference type="EMBL" id="MFC1428605.1"/>
    </source>
</evidence>
<sequence>MDDWPEVELHGGPLDGERIPVDPNDPDPETGLPLVADGCSVPGGRSWYAPDPATGRWTWIGDSS</sequence>
<dbReference type="EMBL" id="JBHFAA010000025">
    <property type="protein sequence ID" value="MFC1428605.1"/>
    <property type="molecule type" value="Genomic_DNA"/>
</dbReference>
<name>A0ABV6WRE0_9ACTN</name>
<accession>A0ABV6WRE0</accession>
<dbReference type="Proteomes" id="UP001592530">
    <property type="component" value="Unassembled WGS sequence"/>
</dbReference>
<reference evidence="4 5" key="1">
    <citation type="submission" date="2024-09" db="EMBL/GenBank/DDBJ databases">
        <authorList>
            <person name="Lee S.D."/>
        </authorList>
    </citation>
    <scope>NUCLEOTIDE SEQUENCE [LARGE SCALE GENOMIC DNA]</scope>
    <source>
        <strain evidence="2 4">N1-12</strain>
        <strain evidence="3 5">N1-3</strain>
    </source>
</reference>
<organism evidence="2 4">
    <name type="scientific">Streptacidiphilus alkalitolerans</name>
    <dbReference type="NCBI Taxonomy" id="3342712"/>
    <lineage>
        <taxon>Bacteria</taxon>
        <taxon>Bacillati</taxon>
        <taxon>Actinomycetota</taxon>
        <taxon>Actinomycetes</taxon>
        <taxon>Kitasatosporales</taxon>
        <taxon>Streptomycetaceae</taxon>
        <taxon>Streptacidiphilus</taxon>
    </lineage>
</organism>
<evidence type="ECO:0000256" key="1">
    <source>
        <dbReference type="SAM" id="MobiDB-lite"/>
    </source>
</evidence>
<proteinExistence type="predicted"/>